<dbReference type="InterPro" id="IPR013783">
    <property type="entry name" value="Ig-like_fold"/>
</dbReference>
<evidence type="ECO:0000256" key="2">
    <source>
        <dbReference type="ARBA" id="ARBA00023130"/>
    </source>
</evidence>
<evidence type="ECO:0000256" key="3">
    <source>
        <dbReference type="ARBA" id="ARBA00043265"/>
    </source>
</evidence>
<evidence type="ECO:0000259" key="4">
    <source>
        <dbReference type="PROSITE" id="PS50835"/>
    </source>
</evidence>
<dbReference type="PANTHER" id="PTHR23266">
    <property type="entry name" value="IMMUNOGLOBULIN HEAVY CHAIN"/>
    <property type="match status" value="1"/>
</dbReference>
<feature type="non-terminal residue" evidence="5">
    <location>
        <position position="1"/>
    </location>
</feature>
<dbReference type="SMART" id="SM00406">
    <property type="entry name" value="IGv"/>
    <property type="match status" value="1"/>
</dbReference>
<sequence length="104" mass="10624">GLRAAVSLVESGGGLVAPGGSMSLVCKASGFTFSGFDVGWMRQEPGKGLAWVASINSGGGTFYAPGVKGRFTISRDNGQGTVTLQMTGLKSEDTATYFCVKAAH</sequence>
<dbReference type="Pfam" id="PF07686">
    <property type="entry name" value="V-set"/>
    <property type="match status" value="1"/>
</dbReference>
<dbReference type="GO" id="GO:0002250">
    <property type="term" value="P:adaptive immune response"/>
    <property type="evidence" value="ECO:0007669"/>
    <property type="project" value="UniProtKB-KW"/>
</dbReference>
<dbReference type="PROSITE" id="PS50835">
    <property type="entry name" value="IG_LIKE"/>
    <property type="match status" value="1"/>
</dbReference>
<keyword evidence="2" id="KW-1064">Adaptive immunity</keyword>
<accession>A0A7K5AD90</accession>
<dbReference type="Proteomes" id="UP000517892">
    <property type="component" value="Unassembled WGS sequence"/>
</dbReference>
<evidence type="ECO:0000313" key="6">
    <source>
        <dbReference type="Proteomes" id="UP000517892"/>
    </source>
</evidence>
<dbReference type="EMBL" id="VYZI01001902">
    <property type="protein sequence ID" value="NWR81701.1"/>
    <property type="molecule type" value="Genomic_DNA"/>
</dbReference>
<organism evidence="5 6">
    <name type="scientific">Centropus unirufus</name>
    <dbReference type="NCBI Taxonomy" id="1118519"/>
    <lineage>
        <taxon>Eukaryota</taxon>
        <taxon>Metazoa</taxon>
        <taxon>Chordata</taxon>
        <taxon>Craniata</taxon>
        <taxon>Vertebrata</taxon>
        <taxon>Euteleostomi</taxon>
        <taxon>Archelosauria</taxon>
        <taxon>Archosauria</taxon>
        <taxon>Dinosauria</taxon>
        <taxon>Saurischia</taxon>
        <taxon>Theropoda</taxon>
        <taxon>Coelurosauria</taxon>
        <taxon>Aves</taxon>
        <taxon>Neognathae</taxon>
        <taxon>Neoaves</taxon>
        <taxon>Otidimorphae</taxon>
        <taxon>Cuculiformes</taxon>
        <taxon>Centropidae</taxon>
        <taxon>Centropus</taxon>
    </lineage>
</organism>
<dbReference type="OrthoDB" id="8865476at2759"/>
<dbReference type="InterPro" id="IPR013106">
    <property type="entry name" value="Ig_V-set"/>
</dbReference>
<dbReference type="InterPro" id="IPR007110">
    <property type="entry name" value="Ig-like_dom"/>
</dbReference>
<dbReference type="Gene3D" id="2.60.40.10">
    <property type="entry name" value="Immunoglobulins"/>
    <property type="match status" value="1"/>
</dbReference>
<proteinExistence type="predicted"/>
<dbReference type="InterPro" id="IPR036179">
    <property type="entry name" value="Ig-like_dom_sf"/>
</dbReference>
<keyword evidence="1" id="KW-0391">Immunity</keyword>
<keyword evidence="6" id="KW-1185">Reference proteome</keyword>
<dbReference type="GO" id="GO:0005576">
    <property type="term" value="C:extracellular region"/>
    <property type="evidence" value="ECO:0007669"/>
    <property type="project" value="UniProtKB-ARBA"/>
</dbReference>
<protein>
    <submittedName>
        <fullName evidence="5">HV323 protein</fullName>
    </submittedName>
</protein>
<dbReference type="SUPFAM" id="SSF48726">
    <property type="entry name" value="Immunoglobulin"/>
    <property type="match status" value="1"/>
</dbReference>
<dbReference type="GO" id="GO:0019814">
    <property type="term" value="C:immunoglobulin complex"/>
    <property type="evidence" value="ECO:0007669"/>
    <property type="project" value="UniProtKB-KW"/>
</dbReference>
<evidence type="ECO:0000256" key="1">
    <source>
        <dbReference type="ARBA" id="ARBA00022859"/>
    </source>
</evidence>
<dbReference type="AlphaFoldDB" id="A0A7K5AD90"/>
<dbReference type="FunFam" id="2.60.40.10:FF:002198">
    <property type="entry name" value="Immunoglobulin heavy variable 5-2"/>
    <property type="match status" value="1"/>
</dbReference>
<gene>
    <name evidence="5" type="primary">Ighv323</name>
    <name evidence="5" type="ORF">CENUNI_R05798</name>
</gene>
<evidence type="ECO:0000313" key="5">
    <source>
        <dbReference type="EMBL" id="NWR81701.1"/>
    </source>
</evidence>
<dbReference type="InterPro" id="IPR050199">
    <property type="entry name" value="IgHV"/>
</dbReference>
<keyword evidence="3" id="KW-1280">Immunoglobulin</keyword>
<feature type="domain" description="Ig-like" evidence="4">
    <location>
        <begin position="4"/>
        <end position="104"/>
    </location>
</feature>
<feature type="non-terminal residue" evidence="5">
    <location>
        <position position="104"/>
    </location>
</feature>
<comment type="caution">
    <text evidence="5">The sequence shown here is derived from an EMBL/GenBank/DDBJ whole genome shotgun (WGS) entry which is preliminary data.</text>
</comment>
<reference evidence="5 6" key="1">
    <citation type="submission" date="2019-09" db="EMBL/GenBank/DDBJ databases">
        <title>Bird 10,000 Genomes (B10K) Project - Family phase.</title>
        <authorList>
            <person name="Zhang G."/>
        </authorList>
    </citation>
    <scope>NUCLEOTIDE SEQUENCE [LARGE SCALE GENOMIC DNA]</scope>
    <source>
        <strain evidence="5">B10K-DU-017-25</strain>
        <tissue evidence="5">Mixed tissue sample</tissue>
    </source>
</reference>
<name>A0A7K5AD90_9AVES</name>